<proteinExistence type="predicted"/>
<protein>
    <submittedName>
        <fullName evidence="1">CLUMA_CG000627, isoform A</fullName>
    </submittedName>
</protein>
<dbReference type="EMBL" id="CVRI01000002">
    <property type="protein sequence ID" value="CRK86796.1"/>
    <property type="molecule type" value="Genomic_DNA"/>
</dbReference>
<keyword evidence="2" id="KW-1185">Reference proteome</keyword>
<dbReference type="AlphaFoldDB" id="A0A1J1HHA2"/>
<accession>A0A1J1HHA2</accession>
<gene>
    <name evidence="1" type="ORF">CLUMA_CG000627</name>
</gene>
<reference evidence="1 2" key="1">
    <citation type="submission" date="2015-04" db="EMBL/GenBank/DDBJ databases">
        <authorList>
            <person name="Syromyatnikov M.Y."/>
            <person name="Popov V.N."/>
        </authorList>
    </citation>
    <scope>NUCLEOTIDE SEQUENCE [LARGE SCALE GENOMIC DNA]</scope>
</reference>
<name>A0A1J1HHA2_9DIPT</name>
<evidence type="ECO:0000313" key="2">
    <source>
        <dbReference type="Proteomes" id="UP000183832"/>
    </source>
</evidence>
<organism evidence="1 2">
    <name type="scientific">Clunio marinus</name>
    <dbReference type="NCBI Taxonomy" id="568069"/>
    <lineage>
        <taxon>Eukaryota</taxon>
        <taxon>Metazoa</taxon>
        <taxon>Ecdysozoa</taxon>
        <taxon>Arthropoda</taxon>
        <taxon>Hexapoda</taxon>
        <taxon>Insecta</taxon>
        <taxon>Pterygota</taxon>
        <taxon>Neoptera</taxon>
        <taxon>Endopterygota</taxon>
        <taxon>Diptera</taxon>
        <taxon>Nematocera</taxon>
        <taxon>Chironomoidea</taxon>
        <taxon>Chironomidae</taxon>
        <taxon>Clunio</taxon>
    </lineage>
</organism>
<evidence type="ECO:0000313" key="1">
    <source>
        <dbReference type="EMBL" id="CRK86796.1"/>
    </source>
</evidence>
<dbReference type="Proteomes" id="UP000183832">
    <property type="component" value="Unassembled WGS sequence"/>
</dbReference>
<sequence length="118" mass="13980">MKRKRLSGKDAAIPCLSHKTEVEKPKGKWGKIEKDIQENFLIFRDVDMKFKHKKIEFILFLKAHLSKSNQLECNPRLNFIFLNSFCGFRFDVFFTKSFYIIESNLRKENQSNSESKAL</sequence>